<proteinExistence type="inferred from homology"/>
<evidence type="ECO:0000259" key="26">
    <source>
        <dbReference type="Pfam" id="PF12781"/>
    </source>
</evidence>
<reference evidence="31" key="1">
    <citation type="submission" date="2021-01" db="UniProtKB">
        <authorList>
            <consortium name="EnsemblMetazoa"/>
        </authorList>
    </citation>
    <scope>IDENTIFICATION</scope>
</reference>
<evidence type="ECO:0000256" key="7">
    <source>
        <dbReference type="ARBA" id="ARBA00022490"/>
    </source>
</evidence>
<dbReference type="PANTHER" id="PTHR45703">
    <property type="entry name" value="DYNEIN HEAVY CHAIN"/>
    <property type="match status" value="1"/>
</dbReference>
<evidence type="ECO:0000256" key="9">
    <source>
        <dbReference type="ARBA" id="ARBA00022741"/>
    </source>
</evidence>
<keyword evidence="6" id="KW-1003">Cell membrane</keyword>
<dbReference type="OrthoDB" id="447173at2759"/>
<keyword evidence="5" id="KW-0217">Developmental protein</keyword>
<evidence type="ECO:0000256" key="8">
    <source>
        <dbReference type="ARBA" id="ARBA00022701"/>
    </source>
</evidence>
<dbReference type="Gene3D" id="6.10.140.1060">
    <property type="match status" value="1"/>
</dbReference>
<feature type="domain" description="Dynein heavy chain AAA lid" evidence="27">
    <location>
        <begin position="2916"/>
        <end position="3051"/>
    </location>
</feature>
<evidence type="ECO:0000259" key="27">
    <source>
        <dbReference type="Pfam" id="PF18198"/>
    </source>
</evidence>
<dbReference type="Pfam" id="PF18199">
    <property type="entry name" value="Dynein_C"/>
    <property type="match status" value="1"/>
</dbReference>
<dbReference type="InterPro" id="IPR026983">
    <property type="entry name" value="DHC"/>
</dbReference>
<dbReference type="InterPro" id="IPR024743">
    <property type="entry name" value="Dynein_HC_stalk"/>
</dbReference>
<dbReference type="GO" id="GO:0007018">
    <property type="term" value="P:microtubule-based movement"/>
    <property type="evidence" value="ECO:0007669"/>
    <property type="project" value="InterPro"/>
</dbReference>
<dbReference type="GO" id="GO:0008569">
    <property type="term" value="F:minus-end-directed microtubule motor activity"/>
    <property type="evidence" value="ECO:0007669"/>
    <property type="project" value="InterPro"/>
</dbReference>
<evidence type="ECO:0000256" key="12">
    <source>
        <dbReference type="ARBA" id="ARBA00023017"/>
    </source>
</evidence>
<dbReference type="GeneID" id="111249533"/>
<evidence type="ECO:0000256" key="4">
    <source>
        <dbReference type="ARBA" id="ARBA00008887"/>
    </source>
</evidence>
<feature type="domain" description="Dynein heavy chain coiled coil stalk" evidence="24">
    <location>
        <begin position="1958"/>
        <end position="2291"/>
    </location>
</feature>
<sequence length="3276" mass="372777">MVKIKSQEFVKMNIEEEKFDCITVSYAPIKSYIDYLLSEINSTLVRVLQRTISQDASRIQVFIQESTSALLRRSQTVEEMTESIIKFEEIKLTKSELRSVYEQNEVKNEILGRWSRKSVKELSQLNAQWDTLDRLLEDFEVSVKEQTEILRANVLTKMHNFDSDVIRFGQRWKNSRPKKQDNPGQTAQLLKEFRLELNALLKTKTELMDETVHFGLKPPDIVELEAMARAFDDEEKVWLMFEEFENDINKVADEEWVVVRGRLHRFESLLDDWSRRLKDIEESAVADPLFAQIDSYREMLIVLKFCKGEEFSAQHWADLFNLTQIPVKTVDKLLFRDFLQAKAALLNNADQLKDLNNRAHGEVTIREAFNELDLWSNTAKFTLVEQRDSRGELLVLIRDWAEVTSKIGDNQCLLQAMKDSIFYSNFADRANIWAQRLSTLDTALYIMQQVQRRWTYLDPILGQGALPSESARFNSISEEFKNLMRTIQRDSRVALLTNQMGLVESLTNMLDQLNRSQKALNQYLEVKRSLFPRFYFLGDEDLLEILGQATRPQIIQSHLKKLFSGIHRVEFNDGGEGGLQIEAIISQEGESVRLEQPIRVVREVEVWLSQLAKEMQSTLRNMAYRCFCHEAKEVGLDEFPSQVLCLFEMLCFTRDCEKAIASKQLDKFRAKLTTKLSSHTSRLGILTNHVNSLKLKALVLDITHNMEVVEQLIEHNVTALSDWCWQKQLRFYMKEDNRSVCVHMLDAAFDYTYEYQGNVPKLVQTPLTDKCFLALMQGMKMGMGGNPYGPAGTGKTESVKALGSALGRQTLVFNCDEGIDVKSMNRIFIGLVKCGAWGCFDEFNRLEEGVLSALSVNIQAIQNALKDKKKIVHLSNQQVDVNLNAGIFVTMNPAGKGYGGRQKLPDNLKQLFRPVAMTVPDNVVITQVLLYAEGFKYSNVLSTKLVAVFTLAKEFLSEQQHYDWGLRSLKSVIQACGTQLRHAALSRECREQDESAVIIRALRLNTLSKLAYRDCQLFDDLLCDIFPGIELEDFSNDELAQTCREACEELRLEVDEKQVKKMVELSEQLRQRMGVVVVGPAGSGKSTLWKTLKVALLKQGIDIKTHVFNPKAMGRAQLLGRVDLDTREWHDGVLTLSARQVIKEEHSTNSWIICDGDVDPEWIEALNSVLDDNRLLTMPSGERIQFGPNVNFLFETHDLSHASPATISRMGIIHLSAENINPANIVSAWLKKERPDVQLALKPLLDSYFFSCLDWVVKRNENAITTTSVGTSVSALSLLHGVKSKAEFTAALLQGFAANLKPLARQPFAKLVLTTMNEMIPDPSKAEFTFYNRKRDRLDVYSFTDTKSVDISALTGPINRIPVIETIHLQRAADILISWLDQLKPIIIAGPQGSGKCLLVRHCFSKLSSTSVQMAILYCSSQTQPSHVHHKLLQHCITVNSGSTSKVLRPKDSEKLVFLLKDIDVPKKDKWGTCRLIEWLQQIVNYGGFYDDCLNWIAFERIQFIATVTDRAQISTRLTSISLIISLEHPDREELTQIYSTLISPVLKESSMDQNIVATAMANVLTRIRKKFTIDSRKHYVFTARNLTTWARVMTRYTKSEGELPVVWCHEALRIFGDSLATDADMKDFLTLFAEVLDNDLGSGYKNVLVDLLTKESFFVSSDGFSGPLGRYLIKLHSNDWEASLQKVSTRYASEIRQIKPVFHDDFLYLAAKIDRLLTQNNNSLLLVGQPGIGRRLSVSLLAHLYDYMFVTPRTTLSYSMVNFNNSLKIALQNAGIERKPTILFIEEYQIENEEFLDTICGVLASGELAGLFAPQELESLKEVASDEGFRGGVFAYFSEKVKQNLRVIISMNYTDPRFDRRIEDNPALYKHCCVIWTTEWSTETMERMPMLIIESNDRPKTANSDRRTVDAFSKLFCKIHKSVSEDYCSPRTYQTFIKAYDSLYQLKYTELKQRKNHLKAGVEKLDEAKETVNKLRADAKIQEDLLVKKRAEADEALKAITDSVSRTTEQRTEMQILQKKMVIENRKLEQRKKEIDTELSEIEPLISQAKAAVGGIKAESLSEIRSLRAPPDVIRDILEGVLSLMGANDLSWVAMKSFLSKRGVKDEIMNFDAHQITSDIRQNVETLLQKRATSFDPKNAKRASAASAPLADWVRANVKYAAVLQKIEPLEREQAELTKNLQQSQQRSKDLASALRGVDKQVAELKEQLNKLTTEAAQIEIGLKAAQDTLNAAEGLVAQLQDEYSRWRQQLSDIDTQLQDLPLRCLMAAASVIYLGQLPEDVRQSLLTTWLNTVKLSSDFDTSKFLCSEQEILIWRQYNLPSDKLSVDNGVFIKSSPIATFLIDPTNCALKWLQSYKTKIVEVVAQNEDRFLTVLELAIRFGKMLIIPHTQTVAPVLIPLLRKDLIAQGSRSMVQLGDKLVDLNEDFELILHTQNPLTVLPPYVNSLVQVVNFSITKAALSEQLLDKIIHNENPDFEKKRMELIRNQETMRVELAKMEDELLNQLASSQGSLLDNRVLLASLNQNKQNSITIANALKESEKLQASAEFERHQYSKLASFASDMFFVTRDLRHLSPIYLFDLSNFVEVFENVLRTTTRSPNVETNIQELCNELQKATFINFSRALFKEDRICFALHIVRKMQPEHITKMEWDTFMGLSDTKAEVSKSSVPPWVEPDQFPTIATFKANNMDIWPSLELHNRDMWSQFGASSKCEDEIPSQLRLKPFVEVLLIKALRPDRLYSKMNDFAASAINVKDLSAGIRSLKRVFVELSSSTVPILIPVPSGIDPSIEIAEAADSTIGSGKYTQISLGHEQTVEAIKALKRCAVDGEWLCLTNLHLVTAWIPVLLKEWSMLEPHSDFRLWLTTEPKETIPPQLLEMSLKIAYETPPGIKRNLQRIYDSWNQDTVYCRGNLQASQCIFVLAWFHAIIQQRRAYLPQGWSKEYDFSTGDLKAALQVCQQQFCSGSVEWTYLRGLLDVAIYGGRIESEFDARILAAHIQRLFNPLVITGNSKSKGVAPNVSMPINTTTKEHLRVIQALPDEDRPVFLNLPANIQRTQQKVKANEIISRLKQMNTAKIEGRVEKTIERWSRGVGPLLAFWKKLNEGLNIHQQKLDDFTEGDSPLETFMLNEYNAAIRLVQSVHSDLAEISKTIRGTILVTNSSASIAEQLLKLETPLEWQRQWSGPEDPYNYMRQLVSKASAIQNKWMSSSGFSFDAIFDLAELLHPNKFLNALRQQTARITKSAINSLRLDVSFRKPLSCQIQVGATTNNWLKSRIC</sequence>
<keyword evidence="14" id="KW-0969">Cilium</keyword>
<dbReference type="FunFam" id="3.40.50.300:FF:000071">
    <property type="entry name" value="Cytoplasmic dynein heavy chain 1"/>
    <property type="match status" value="1"/>
</dbReference>
<dbReference type="FunFam" id="3.20.180.20:FF:000002">
    <property type="entry name" value="Cytoplasmic dynein heavy chain 1"/>
    <property type="match status" value="1"/>
</dbReference>
<dbReference type="Pfam" id="PF12777">
    <property type="entry name" value="MT"/>
    <property type="match status" value="1"/>
</dbReference>
<evidence type="ECO:0000256" key="1">
    <source>
        <dbReference type="ARBA" id="ARBA00004138"/>
    </source>
</evidence>
<feature type="domain" description="Dynein 2 heavy chain 1 cytoplasmic ATPase lid" evidence="30">
    <location>
        <begin position="1553"/>
        <end position="1624"/>
    </location>
</feature>
<evidence type="ECO:0000259" key="24">
    <source>
        <dbReference type="Pfam" id="PF12777"/>
    </source>
</evidence>
<dbReference type="InterPro" id="IPR024317">
    <property type="entry name" value="Dynein_heavy_chain_D4_dom"/>
</dbReference>
<dbReference type="Gene3D" id="1.20.58.1120">
    <property type="match status" value="1"/>
</dbReference>
<dbReference type="Pfam" id="PF12781">
    <property type="entry name" value="AAA_9"/>
    <property type="match status" value="1"/>
</dbReference>
<evidence type="ECO:0000313" key="31">
    <source>
        <dbReference type="EnsemblMetazoa" id="XP_022659262"/>
    </source>
</evidence>
<evidence type="ECO:0000256" key="20">
    <source>
        <dbReference type="SAM" id="Coils"/>
    </source>
</evidence>
<keyword evidence="32" id="KW-1185">Reference proteome</keyword>
<keyword evidence="8" id="KW-0493">Microtubule</keyword>
<dbReference type="InterPro" id="IPR042222">
    <property type="entry name" value="Dynein_2_N"/>
</dbReference>
<dbReference type="Pfam" id="PF12780">
    <property type="entry name" value="AAA_8"/>
    <property type="match status" value="1"/>
</dbReference>
<dbReference type="Gene3D" id="1.10.8.720">
    <property type="entry name" value="Region D6 of dynein motor"/>
    <property type="match status" value="1"/>
</dbReference>
<dbReference type="Pfam" id="PF21264">
    <property type="entry name" value="DYNC2H1_AAA_dom"/>
    <property type="match status" value="1"/>
</dbReference>
<keyword evidence="17" id="KW-0206">Cytoskeleton</keyword>
<feature type="domain" description="Dynein heavy chain AAA module D4" evidence="25">
    <location>
        <begin position="1702"/>
        <end position="1926"/>
    </location>
</feature>
<dbReference type="InterPro" id="IPR041658">
    <property type="entry name" value="AAA_lid_11"/>
</dbReference>
<evidence type="ECO:0000256" key="5">
    <source>
        <dbReference type="ARBA" id="ARBA00022473"/>
    </source>
</evidence>
<dbReference type="RefSeq" id="XP_022659262.1">
    <property type="nucleotide sequence ID" value="XM_022803527.1"/>
</dbReference>
<keyword evidence="10" id="KW-0970">Cilium biogenesis/degradation</keyword>
<evidence type="ECO:0000256" key="16">
    <source>
        <dbReference type="ARBA" id="ARBA00023175"/>
    </source>
</evidence>
<dbReference type="Gene3D" id="1.20.140.100">
    <property type="entry name" value="Dynein heavy chain, N-terminal domain 2"/>
    <property type="match status" value="1"/>
</dbReference>
<evidence type="ECO:0000256" key="17">
    <source>
        <dbReference type="ARBA" id="ARBA00023212"/>
    </source>
</evidence>
<dbReference type="EnsemblMetazoa" id="XM_022803527">
    <property type="protein sequence ID" value="XP_022659262"/>
    <property type="gene ID" value="LOC111249533"/>
</dbReference>
<feature type="coiled-coil region" evidence="20">
    <location>
        <begin position="1949"/>
        <end position="1986"/>
    </location>
</feature>
<dbReference type="CTD" id="35073"/>
<dbReference type="GO" id="GO:0005874">
    <property type="term" value="C:microtubule"/>
    <property type="evidence" value="ECO:0007669"/>
    <property type="project" value="UniProtKB-KW"/>
</dbReference>
<evidence type="ECO:0000256" key="14">
    <source>
        <dbReference type="ARBA" id="ARBA00023069"/>
    </source>
</evidence>
<dbReference type="Pfam" id="PF18198">
    <property type="entry name" value="AAA_lid_11"/>
    <property type="match status" value="1"/>
</dbReference>
<keyword evidence="11" id="KW-0067">ATP-binding</keyword>
<keyword evidence="15" id="KW-0472">Membrane</keyword>
<dbReference type="InterPro" id="IPR042228">
    <property type="entry name" value="Dynein_linker_3"/>
</dbReference>
<keyword evidence="9" id="KW-0547">Nucleotide-binding</keyword>
<evidence type="ECO:0000256" key="2">
    <source>
        <dbReference type="ARBA" id="ARBA00004202"/>
    </source>
</evidence>
<evidence type="ECO:0000256" key="6">
    <source>
        <dbReference type="ARBA" id="ARBA00022475"/>
    </source>
</evidence>
<evidence type="ECO:0000259" key="30">
    <source>
        <dbReference type="Pfam" id="PF22597"/>
    </source>
</evidence>
<dbReference type="Gene3D" id="1.10.8.710">
    <property type="match status" value="1"/>
</dbReference>
<dbReference type="GO" id="GO:0030286">
    <property type="term" value="C:dynein complex"/>
    <property type="evidence" value="ECO:0007669"/>
    <property type="project" value="UniProtKB-KW"/>
</dbReference>
<keyword evidence="12" id="KW-0243">Dynein</keyword>
<evidence type="ECO:0000259" key="23">
    <source>
        <dbReference type="Pfam" id="PF12774"/>
    </source>
</evidence>
<evidence type="ECO:0000313" key="32">
    <source>
        <dbReference type="Proteomes" id="UP000594260"/>
    </source>
</evidence>
<feature type="coiled-coil region" evidence="20">
    <location>
        <begin position="2168"/>
        <end position="2258"/>
    </location>
</feature>
<dbReference type="Pfam" id="PF22597">
    <property type="entry name" value="DYN_lid"/>
    <property type="match status" value="1"/>
</dbReference>
<dbReference type="SUPFAM" id="SSF52540">
    <property type="entry name" value="P-loop containing nucleoside triphosphate hydrolases"/>
    <property type="match status" value="4"/>
</dbReference>
<dbReference type="InterPro" id="IPR004273">
    <property type="entry name" value="Dynein_heavy_D6_P-loop"/>
</dbReference>
<dbReference type="GO" id="GO:0045505">
    <property type="term" value="F:dynein intermediate chain binding"/>
    <property type="evidence" value="ECO:0007669"/>
    <property type="project" value="InterPro"/>
</dbReference>
<dbReference type="InterPro" id="IPR054354">
    <property type="entry name" value="DYNC2H1-like_lid"/>
</dbReference>
<dbReference type="Gene3D" id="1.20.1270.280">
    <property type="match status" value="1"/>
</dbReference>
<keyword evidence="7" id="KW-0963">Cytoplasm</keyword>
<dbReference type="GO" id="GO:0005524">
    <property type="term" value="F:ATP binding"/>
    <property type="evidence" value="ECO:0007669"/>
    <property type="project" value="UniProtKB-KW"/>
</dbReference>
<evidence type="ECO:0000256" key="19">
    <source>
        <dbReference type="ARBA" id="ARBA00023902"/>
    </source>
</evidence>
<accession>A0A7M7JZ19</accession>
<organism evidence="31 32">
    <name type="scientific">Varroa destructor</name>
    <name type="common">Honeybee mite</name>
    <dbReference type="NCBI Taxonomy" id="109461"/>
    <lineage>
        <taxon>Eukaryota</taxon>
        <taxon>Metazoa</taxon>
        <taxon>Ecdysozoa</taxon>
        <taxon>Arthropoda</taxon>
        <taxon>Chelicerata</taxon>
        <taxon>Arachnida</taxon>
        <taxon>Acari</taxon>
        <taxon>Parasitiformes</taxon>
        <taxon>Mesostigmata</taxon>
        <taxon>Gamasina</taxon>
        <taxon>Dermanyssoidea</taxon>
        <taxon>Varroidae</taxon>
        <taxon>Varroa</taxon>
    </lineage>
</organism>
<dbReference type="OMA" id="WCKERVS"/>
<feature type="domain" description="Cytoplasmic dynein 2 heavy chain 1 AAA+ ATPase" evidence="29">
    <location>
        <begin position="1224"/>
        <end position="1313"/>
    </location>
</feature>
<dbReference type="Gene3D" id="3.40.50.300">
    <property type="entry name" value="P-loop containing nucleotide triphosphate hydrolases"/>
    <property type="match status" value="5"/>
</dbReference>
<dbReference type="Pfam" id="PF08393">
    <property type="entry name" value="DHC_N2"/>
    <property type="match status" value="1"/>
</dbReference>
<dbReference type="GO" id="GO:0051959">
    <property type="term" value="F:dynein light intermediate chain binding"/>
    <property type="evidence" value="ECO:0007669"/>
    <property type="project" value="InterPro"/>
</dbReference>
<dbReference type="InterPro" id="IPR035699">
    <property type="entry name" value="AAA_6"/>
</dbReference>
<keyword evidence="16" id="KW-0505">Motor protein</keyword>
<dbReference type="InterPro" id="IPR035706">
    <property type="entry name" value="AAA_9"/>
</dbReference>
<feature type="domain" description="Dynein heavy chain hydrolytic ATP-binding dynein motor region" evidence="23">
    <location>
        <begin position="751"/>
        <end position="1086"/>
    </location>
</feature>
<dbReference type="Gene3D" id="1.10.8.1220">
    <property type="match status" value="1"/>
</dbReference>
<keyword evidence="18" id="KW-0966">Cell projection</keyword>
<name>A0A7M7JZ19_VARDE</name>
<dbReference type="GO" id="GO:0030030">
    <property type="term" value="P:cell projection organization"/>
    <property type="evidence" value="ECO:0007669"/>
    <property type="project" value="UniProtKB-KW"/>
</dbReference>
<evidence type="ECO:0000256" key="10">
    <source>
        <dbReference type="ARBA" id="ARBA00022794"/>
    </source>
</evidence>
<dbReference type="PANTHER" id="PTHR45703:SF22">
    <property type="entry name" value="DYNEIN CYTOPLASMIC 2 HEAVY CHAIN 1"/>
    <property type="match status" value="1"/>
</dbReference>
<feature type="domain" description="Dynein heavy chain C-terminal" evidence="28">
    <location>
        <begin position="3064"/>
        <end position="3255"/>
    </location>
</feature>
<comment type="subcellular location">
    <subcellularLocation>
        <location evidence="2">Cell membrane</location>
        <topology evidence="2">Peripheral membrane protein</topology>
    </subcellularLocation>
    <subcellularLocation>
        <location evidence="1">Cell projection</location>
        <location evidence="1">Cilium</location>
    </subcellularLocation>
    <subcellularLocation>
        <location evidence="3">Cytoplasm</location>
        <location evidence="3">Cytoskeleton</location>
    </subcellularLocation>
</comment>
<dbReference type="FunFam" id="3.40.50.300:FF:000706">
    <property type="entry name" value="Cytoplasmic dynein 2 heavy chain 1"/>
    <property type="match status" value="1"/>
</dbReference>
<dbReference type="Pfam" id="PF12775">
    <property type="entry name" value="AAA_7"/>
    <property type="match status" value="1"/>
</dbReference>
<feature type="domain" description="Dynein heavy chain linker" evidence="22">
    <location>
        <begin position="224"/>
        <end position="625"/>
    </location>
</feature>
<dbReference type="KEGG" id="vde:111249533"/>
<evidence type="ECO:0000259" key="29">
    <source>
        <dbReference type="Pfam" id="PF21264"/>
    </source>
</evidence>
<dbReference type="InterPro" id="IPR041228">
    <property type="entry name" value="Dynein_C"/>
</dbReference>
<feature type="domain" description="Dynein heavy chain ATP-binding dynein motor region" evidence="26">
    <location>
        <begin position="2316"/>
        <end position="2533"/>
    </location>
</feature>
<evidence type="ECO:0000259" key="22">
    <source>
        <dbReference type="Pfam" id="PF08393"/>
    </source>
</evidence>
<dbReference type="InterPro" id="IPR027417">
    <property type="entry name" value="P-loop_NTPase"/>
</dbReference>
<feature type="coiled-coil region" evidence="20">
    <location>
        <begin position="1040"/>
        <end position="1072"/>
    </location>
</feature>
<evidence type="ECO:0000259" key="28">
    <source>
        <dbReference type="Pfam" id="PF18199"/>
    </source>
</evidence>
<keyword evidence="13 20" id="KW-0175">Coiled coil</keyword>
<dbReference type="FunCoup" id="A0A7M7JZ19">
    <property type="interactions" value="87"/>
</dbReference>
<evidence type="ECO:0000259" key="25">
    <source>
        <dbReference type="Pfam" id="PF12780"/>
    </source>
</evidence>
<comment type="similarity">
    <text evidence="4">Belongs to the dynein heavy chain family.</text>
</comment>
<dbReference type="Pfam" id="PF03028">
    <property type="entry name" value="Dynein_heavy"/>
    <property type="match status" value="1"/>
</dbReference>
<dbReference type="Gene3D" id="3.20.180.20">
    <property type="entry name" value="Dynein heavy chain, N-terminal domain 2"/>
    <property type="match status" value="1"/>
</dbReference>
<dbReference type="GO" id="GO:0005886">
    <property type="term" value="C:plasma membrane"/>
    <property type="evidence" value="ECO:0007669"/>
    <property type="project" value="UniProtKB-SubCell"/>
</dbReference>
<dbReference type="Pfam" id="PF12774">
    <property type="entry name" value="AAA_6"/>
    <property type="match status" value="1"/>
</dbReference>
<dbReference type="InterPro" id="IPR049400">
    <property type="entry name" value="DYNC2H1_AAA_dom"/>
</dbReference>
<dbReference type="Gene3D" id="1.20.920.30">
    <property type="match status" value="1"/>
</dbReference>
<dbReference type="GO" id="GO:0005929">
    <property type="term" value="C:cilium"/>
    <property type="evidence" value="ECO:0007669"/>
    <property type="project" value="UniProtKB-SubCell"/>
</dbReference>
<protein>
    <recommendedName>
        <fullName evidence="19">Cytoplasmic dynein 2 heavy chain 1</fullName>
    </recommendedName>
</protein>
<evidence type="ECO:0000259" key="21">
    <source>
        <dbReference type="Pfam" id="PF03028"/>
    </source>
</evidence>
<dbReference type="Proteomes" id="UP000594260">
    <property type="component" value="Unplaced"/>
</dbReference>
<evidence type="ECO:0000256" key="3">
    <source>
        <dbReference type="ARBA" id="ARBA00004245"/>
    </source>
</evidence>
<dbReference type="SUPFAM" id="SSF90257">
    <property type="entry name" value="Myosin rod fragments"/>
    <property type="match status" value="1"/>
</dbReference>
<dbReference type="FunFam" id="1.20.920.20:FF:000002">
    <property type="entry name" value="Cytoplasmic dynein 1 heavy chain"/>
    <property type="match status" value="1"/>
</dbReference>
<evidence type="ECO:0000256" key="18">
    <source>
        <dbReference type="ARBA" id="ARBA00023273"/>
    </source>
</evidence>
<dbReference type="InterPro" id="IPR013602">
    <property type="entry name" value="Dynein_heavy_linker"/>
</dbReference>
<dbReference type="InterPro" id="IPR042219">
    <property type="entry name" value="AAA_lid_11_sf"/>
</dbReference>
<dbReference type="InterPro" id="IPR043157">
    <property type="entry name" value="Dynein_AAA1S"/>
</dbReference>
<dbReference type="InParanoid" id="A0A7M7JZ19"/>
<evidence type="ECO:0000256" key="13">
    <source>
        <dbReference type="ARBA" id="ARBA00023054"/>
    </source>
</evidence>
<feature type="domain" description="Dynein heavy chain region D6 P-loop" evidence="21">
    <location>
        <begin position="2773"/>
        <end position="2882"/>
    </location>
</feature>
<evidence type="ECO:0000256" key="11">
    <source>
        <dbReference type="ARBA" id="ARBA00022840"/>
    </source>
</evidence>
<dbReference type="Gene3D" id="1.20.920.20">
    <property type="match status" value="1"/>
</dbReference>
<evidence type="ECO:0000256" key="15">
    <source>
        <dbReference type="ARBA" id="ARBA00023136"/>
    </source>
</evidence>